<organism evidence="2 3">
    <name type="scientific">Natronobacterium texcoconense</name>
    <dbReference type="NCBI Taxonomy" id="1095778"/>
    <lineage>
        <taxon>Archaea</taxon>
        <taxon>Methanobacteriati</taxon>
        <taxon>Methanobacteriota</taxon>
        <taxon>Stenosarchaea group</taxon>
        <taxon>Halobacteria</taxon>
        <taxon>Halobacteriales</taxon>
        <taxon>Natrialbaceae</taxon>
        <taxon>Natronobacterium</taxon>
    </lineage>
</organism>
<keyword evidence="1" id="KW-0812">Transmembrane</keyword>
<reference evidence="3" key="1">
    <citation type="submission" date="2016-10" db="EMBL/GenBank/DDBJ databases">
        <authorList>
            <person name="Varghese N."/>
            <person name="Submissions S."/>
        </authorList>
    </citation>
    <scope>NUCLEOTIDE SEQUENCE [LARGE SCALE GENOMIC DNA]</scope>
    <source>
        <strain evidence="3">DSM 24767</strain>
    </source>
</reference>
<gene>
    <name evidence="2" type="ORF">SAMN04489842_1155</name>
</gene>
<evidence type="ECO:0000256" key="1">
    <source>
        <dbReference type="SAM" id="Phobius"/>
    </source>
</evidence>
<evidence type="ECO:0000313" key="2">
    <source>
        <dbReference type="EMBL" id="SDQ55441.1"/>
    </source>
</evidence>
<dbReference type="OrthoDB" id="205887at2157"/>
<accession>A0A1H1BU60</accession>
<evidence type="ECO:0000313" key="3">
    <source>
        <dbReference type="Proteomes" id="UP000198848"/>
    </source>
</evidence>
<feature type="transmembrane region" description="Helical" evidence="1">
    <location>
        <begin position="64"/>
        <end position="83"/>
    </location>
</feature>
<evidence type="ECO:0008006" key="4">
    <source>
        <dbReference type="Google" id="ProtNLM"/>
    </source>
</evidence>
<sequence>MCRLGYYDKLLVAIAGSLALGIAIGLTASVAFLSGLAAGAIVATIFVYEAMFRNPPIPTESAQYRAAAVAWHAFLVVTIVAAAI</sequence>
<keyword evidence="1" id="KW-0472">Membrane</keyword>
<name>A0A1H1BU60_NATTX</name>
<dbReference type="EMBL" id="FNLC01000001">
    <property type="protein sequence ID" value="SDQ55441.1"/>
    <property type="molecule type" value="Genomic_DNA"/>
</dbReference>
<keyword evidence="3" id="KW-1185">Reference proteome</keyword>
<dbReference type="RefSeq" id="WP_090378608.1">
    <property type="nucleotide sequence ID" value="NZ_FNLC01000001.1"/>
</dbReference>
<dbReference type="STRING" id="1095778.SAMN04489842_1155"/>
<keyword evidence="1" id="KW-1133">Transmembrane helix</keyword>
<protein>
    <recommendedName>
        <fullName evidence="4">Zinc transporter, ZIP family</fullName>
    </recommendedName>
</protein>
<dbReference type="AlphaFoldDB" id="A0A1H1BU60"/>
<proteinExistence type="predicted"/>
<feature type="transmembrane region" description="Helical" evidence="1">
    <location>
        <begin position="32"/>
        <end position="52"/>
    </location>
</feature>
<dbReference type="Pfam" id="PF26047">
    <property type="entry name" value="DUF8015"/>
    <property type="match status" value="1"/>
</dbReference>
<dbReference type="Proteomes" id="UP000198848">
    <property type="component" value="Unassembled WGS sequence"/>
</dbReference>
<dbReference type="InterPro" id="IPR058328">
    <property type="entry name" value="DUF8015"/>
</dbReference>